<dbReference type="Proteomes" id="UP000028545">
    <property type="component" value="Unassembled WGS sequence"/>
</dbReference>
<dbReference type="EMBL" id="JOWA01000088">
    <property type="protein sequence ID" value="KEZ44531.1"/>
    <property type="molecule type" value="Genomic_DNA"/>
</dbReference>
<organism evidence="1 2">
    <name type="scientific">Pseudallescheria apiosperma</name>
    <name type="common">Scedosporium apiospermum</name>
    <dbReference type="NCBI Taxonomy" id="563466"/>
    <lineage>
        <taxon>Eukaryota</taxon>
        <taxon>Fungi</taxon>
        <taxon>Dikarya</taxon>
        <taxon>Ascomycota</taxon>
        <taxon>Pezizomycotina</taxon>
        <taxon>Sordariomycetes</taxon>
        <taxon>Hypocreomycetidae</taxon>
        <taxon>Microascales</taxon>
        <taxon>Microascaceae</taxon>
        <taxon>Scedosporium</taxon>
    </lineage>
</organism>
<protein>
    <submittedName>
        <fullName evidence="1">Uncharacterized protein</fullName>
    </submittedName>
</protein>
<keyword evidence="2" id="KW-1185">Reference proteome</keyword>
<gene>
    <name evidence="1" type="ORF">SAPIO_CDS3552</name>
</gene>
<sequence length="85" mass="9884">MADRRRQIRIPIDKGALEKDGSLDDKHGPRYLIVDQNWKMSDFPDPLAPKPNMTAMCPPGMSKDQESRLWDQLQKYKETAKKLDK</sequence>
<dbReference type="OrthoDB" id="5220903at2759"/>
<comment type="caution">
    <text evidence="1">The sequence shown here is derived from an EMBL/GenBank/DDBJ whole genome shotgun (WGS) entry which is preliminary data.</text>
</comment>
<proteinExistence type="predicted"/>
<reference evidence="1 2" key="1">
    <citation type="journal article" date="2014" name="Genome Announc.">
        <title>Draft genome sequence of the pathogenic fungus Scedosporium apiospermum.</title>
        <authorList>
            <person name="Vandeputte P."/>
            <person name="Ghamrawi S."/>
            <person name="Rechenmann M."/>
            <person name="Iltis A."/>
            <person name="Giraud S."/>
            <person name="Fleury M."/>
            <person name="Thornton C."/>
            <person name="Delhaes L."/>
            <person name="Meyer W."/>
            <person name="Papon N."/>
            <person name="Bouchara J.P."/>
        </authorList>
    </citation>
    <scope>NUCLEOTIDE SEQUENCE [LARGE SCALE GENOMIC DNA]</scope>
    <source>
        <strain evidence="1 2">IHEM 14462</strain>
    </source>
</reference>
<name>A0A084GB19_PSEDA</name>
<accession>A0A084GB19</accession>
<dbReference type="GeneID" id="27722624"/>
<dbReference type="KEGG" id="sapo:SAPIO_CDS3552"/>
<dbReference type="RefSeq" id="XP_016644330.1">
    <property type="nucleotide sequence ID" value="XM_016786324.1"/>
</dbReference>
<dbReference type="VEuPathDB" id="FungiDB:SAPIO_CDS3552"/>
<dbReference type="HOGENOM" id="CLU_2513913_0_0_1"/>
<evidence type="ECO:0000313" key="2">
    <source>
        <dbReference type="Proteomes" id="UP000028545"/>
    </source>
</evidence>
<dbReference type="AlphaFoldDB" id="A0A084GB19"/>
<evidence type="ECO:0000313" key="1">
    <source>
        <dbReference type="EMBL" id="KEZ44531.1"/>
    </source>
</evidence>